<sequence>MASAFNAFAFSRSNPRAGKKANSTSHAKANDTTGNALPGSWILADGEAFKSAPESPEDVDLRELNDCLQLLAEVFPDVQPEVFREMLNNISKQSRVEIVTEHLLKDKGKWVKGRYRTAAAGNDLNRTAAADQERAGQQVIAREEAFRSLSYRNAVKDAFYHEFRGLSHASIKAVLAEHNFAYSETRLVLQQLSSKSWRFYLTNFWSKHPKDTADPFNHPLINWQMPYGEGGLKIPYLRHTQSYELNEELYQTYIVPIASKIQAEQDKADAALATSLNEQEATEHAALFDCECCYNSVTFEEIVACDTGVHFICQQCIRATLTEALFGQGWTKTVDLRRSTLRCLSASSDTGDCVIPADFLMRAVLAGNDGHKVWSKFEDQISNRCLENCGIQMQRCPFCSYAEVKEIHSTRIKDMMSLAHHVAKISGFTATSQLSELVYWVMMQPLLVGYALLWVILQLLQTFFPGDFSASQDRVLLRRRGLRFQCRSKGCSTASCSVCLAKWSNPHICYETTTNSLRHAVEAATTAVIKRTCPRCNTSFVKSTGCNKLICPCGYSMCYICRSAIGSEGYGHFCQHFREQRGRCRECNRCDLYAVENEEAIVRQAALNAEKEWRKKEGVPSVEAVAVGGKVRRAGTDRLGHVTEEVLQGSKKRERWTWDGMLDTFLEAMLA</sequence>
<keyword evidence="4" id="KW-0677">Repeat</keyword>
<keyword evidence="7" id="KW-0862">Zinc</keyword>
<evidence type="ECO:0000259" key="9">
    <source>
        <dbReference type="PROSITE" id="PS51873"/>
    </source>
</evidence>
<name>A0A9P4ME87_9PEZI</name>
<dbReference type="Gene3D" id="1.20.120.1750">
    <property type="match status" value="1"/>
</dbReference>
<organism evidence="10 11">
    <name type="scientific">Myriangium duriaei CBS 260.36</name>
    <dbReference type="NCBI Taxonomy" id="1168546"/>
    <lineage>
        <taxon>Eukaryota</taxon>
        <taxon>Fungi</taxon>
        <taxon>Dikarya</taxon>
        <taxon>Ascomycota</taxon>
        <taxon>Pezizomycotina</taxon>
        <taxon>Dothideomycetes</taxon>
        <taxon>Dothideomycetidae</taxon>
        <taxon>Myriangiales</taxon>
        <taxon>Myriangiaceae</taxon>
        <taxon>Myriangium</taxon>
    </lineage>
</organism>
<dbReference type="Pfam" id="PF26191">
    <property type="entry name" value="RING-HC_RBR_RNF216"/>
    <property type="match status" value="1"/>
</dbReference>
<gene>
    <name evidence="10" type="ORF">K461DRAFT_281173</name>
</gene>
<feature type="region of interest" description="Disordered" evidence="8">
    <location>
        <begin position="14"/>
        <end position="36"/>
    </location>
</feature>
<dbReference type="Pfam" id="PF26200">
    <property type="entry name" value="Rcat_RNF216"/>
    <property type="match status" value="1"/>
</dbReference>
<dbReference type="InterPro" id="IPR058758">
    <property type="entry name" value="UBA_RNF216"/>
</dbReference>
<evidence type="ECO:0000256" key="3">
    <source>
        <dbReference type="ARBA" id="ARBA00022723"/>
    </source>
</evidence>
<evidence type="ECO:0000313" key="10">
    <source>
        <dbReference type="EMBL" id="KAF2149938.1"/>
    </source>
</evidence>
<dbReference type="InterPro" id="IPR047546">
    <property type="entry name" value="Rcat_RBR_RNF216"/>
</dbReference>
<dbReference type="InterPro" id="IPR051628">
    <property type="entry name" value="LUBAC_E3_Ligases"/>
</dbReference>
<accession>A0A9P4ME87</accession>
<comment type="caution">
    <text evidence="10">The sequence shown here is derived from an EMBL/GenBank/DDBJ whole genome shotgun (WGS) entry which is preliminary data.</text>
</comment>
<evidence type="ECO:0000256" key="5">
    <source>
        <dbReference type="ARBA" id="ARBA00022771"/>
    </source>
</evidence>
<dbReference type="PROSITE" id="PS51873">
    <property type="entry name" value="TRIAD"/>
    <property type="match status" value="1"/>
</dbReference>
<proteinExistence type="predicted"/>
<keyword evidence="3" id="KW-0479">Metal-binding</keyword>
<evidence type="ECO:0000256" key="1">
    <source>
        <dbReference type="ARBA" id="ARBA00004906"/>
    </source>
</evidence>
<keyword evidence="2" id="KW-0808">Transferase</keyword>
<evidence type="ECO:0000256" key="4">
    <source>
        <dbReference type="ARBA" id="ARBA00022737"/>
    </source>
</evidence>
<evidence type="ECO:0000313" key="11">
    <source>
        <dbReference type="Proteomes" id="UP000799439"/>
    </source>
</evidence>
<dbReference type="AlphaFoldDB" id="A0A9P4ME87"/>
<feature type="domain" description="RING-type" evidence="9">
    <location>
        <begin position="286"/>
        <end position="591"/>
    </location>
</feature>
<dbReference type="SUPFAM" id="SSF57850">
    <property type="entry name" value="RING/U-box"/>
    <property type="match status" value="1"/>
</dbReference>
<reference evidence="10" key="1">
    <citation type="journal article" date="2020" name="Stud. Mycol.">
        <title>101 Dothideomycetes genomes: a test case for predicting lifestyles and emergence of pathogens.</title>
        <authorList>
            <person name="Haridas S."/>
            <person name="Albert R."/>
            <person name="Binder M."/>
            <person name="Bloem J."/>
            <person name="Labutti K."/>
            <person name="Salamov A."/>
            <person name="Andreopoulos B."/>
            <person name="Baker S."/>
            <person name="Barry K."/>
            <person name="Bills G."/>
            <person name="Bluhm B."/>
            <person name="Cannon C."/>
            <person name="Castanera R."/>
            <person name="Culley D."/>
            <person name="Daum C."/>
            <person name="Ezra D."/>
            <person name="Gonzalez J."/>
            <person name="Henrissat B."/>
            <person name="Kuo A."/>
            <person name="Liang C."/>
            <person name="Lipzen A."/>
            <person name="Lutzoni F."/>
            <person name="Magnuson J."/>
            <person name="Mondo S."/>
            <person name="Nolan M."/>
            <person name="Ohm R."/>
            <person name="Pangilinan J."/>
            <person name="Park H.-J."/>
            <person name="Ramirez L."/>
            <person name="Alfaro M."/>
            <person name="Sun H."/>
            <person name="Tritt A."/>
            <person name="Yoshinaga Y."/>
            <person name="Zwiers L.-H."/>
            <person name="Turgeon B."/>
            <person name="Goodwin S."/>
            <person name="Spatafora J."/>
            <person name="Crous P."/>
            <person name="Grigoriev I."/>
        </authorList>
    </citation>
    <scope>NUCLEOTIDE SEQUENCE</scope>
    <source>
        <strain evidence="10">CBS 260.36</strain>
    </source>
</reference>
<dbReference type="EMBL" id="ML996090">
    <property type="protein sequence ID" value="KAF2149938.1"/>
    <property type="molecule type" value="Genomic_DNA"/>
</dbReference>
<evidence type="ECO:0000256" key="6">
    <source>
        <dbReference type="ARBA" id="ARBA00022786"/>
    </source>
</evidence>
<dbReference type="PANTHER" id="PTHR22770:SF42">
    <property type="entry name" value="FINGER PROTEIN (ZIN), PUTATIVE (AFU_ORTHOLOGUE AFUA_4G03910)-RELATED"/>
    <property type="match status" value="1"/>
</dbReference>
<dbReference type="InterPro" id="IPR044066">
    <property type="entry name" value="TRIAD_supradom"/>
</dbReference>
<dbReference type="Proteomes" id="UP000799439">
    <property type="component" value="Unassembled WGS sequence"/>
</dbReference>
<dbReference type="GO" id="GO:0016740">
    <property type="term" value="F:transferase activity"/>
    <property type="evidence" value="ECO:0007669"/>
    <property type="project" value="UniProtKB-KW"/>
</dbReference>
<evidence type="ECO:0000256" key="2">
    <source>
        <dbReference type="ARBA" id="ARBA00022679"/>
    </source>
</evidence>
<evidence type="ECO:0000256" key="7">
    <source>
        <dbReference type="ARBA" id="ARBA00022833"/>
    </source>
</evidence>
<dbReference type="PANTHER" id="PTHR22770">
    <property type="entry name" value="UBIQUITIN CONJUGATING ENZYME 7 INTERACTING PROTEIN-RELATED"/>
    <property type="match status" value="1"/>
</dbReference>
<dbReference type="OrthoDB" id="10009520at2759"/>
<feature type="compositionally biased region" description="Polar residues" evidence="8">
    <location>
        <begin position="21"/>
        <end position="35"/>
    </location>
</feature>
<comment type="pathway">
    <text evidence="1">Protein modification; protein ubiquitination.</text>
</comment>
<dbReference type="CDD" id="cd20353">
    <property type="entry name" value="Rcat_RBR_RNF216"/>
    <property type="match status" value="1"/>
</dbReference>
<keyword evidence="5" id="KW-0863">Zinc-finger</keyword>
<evidence type="ECO:0000256" key="8">
    <source>
        <dbReference type="SAM" id="MobiDB-lite"/>
    </source>
</evidence>
<dbReference type="Pfam" id="PF26112">
    <property type="entry name" value="UBA_RNF216"/>
    <property type="match status" value="1"/>
</dbReference>
<keyword evidence="6" id="KW-0833">Ubl conjugation pathway</keyword>
<dbReference type="InterPro" id="IPR047544">
    <property type="entry name" value="RING-HC_RBR_RNF216"/>
</dbReference>
<protein>
    <recommendedName>
        <fullName evidence="9">RING-type domain-containing protein</fullName>
    </recommendedName>
</protein>
<dbReference type="GO" id="GO:0008270">
    <property type="term" value="F:zinc ion binding"/>
    <property type="evidence" value="ECO:0007669"/>
    <property type="project" value="UniProtKB-KW"/>
</dbReference>
<keyword evidence="11" id="KW-1185">Reference proteome</keyword>